<dbReference type="InterPro" id="IPR029016">
    <property type="entry name" value="GAF-like_dom_sf"/>
</dbReference>
<feature type="domain" description="Histidine kinase/HSP90-like ATPase" evidence="6">
    <location>
        <begin position="474"/>
        <end position="563"/>
    </location>
</feature>
<dbReference type="Pfam" id="PF13185">
    <property type="entry name" value="GAF_2"/>
    <property type="match status" value="1"/>
</dbReference>
<evidence type="ECO:0000256" key="3">
    <source>
        <dbReference type="ARBA" id="ARBA00023012"/>
    </source>
</evidence>
<feature type="domain" description="GAF" evidence="5">
    <location>
        <begin position="220"/>
        <end position="365"/>
    </location>
</feature>
<dbReference type="CDD" id="cd16917">
    <property type="entry name" value="HATPase_UhpB-NarQ-NarX-like"/>
    <property type="match status" value="1"/>
</dbReference>
<keyword evidence="8" id="KW-1185">Reference proteome</keyword>
<dbReference type="InterPro" id="IPR036890">
    <property type="entry name" value="HATPase_C_sf"/>
</dbReference>
<evidence type="ECO:0000256" key="4">
    <source>
        <dbReference type="SAM" id="MobiDB-lite"/>
    </source>
</evidence>
<evidence type="ECO:0000313" key="8">
    <source>
        <dbReference type="Proteomes" id="UP001610861"/>
    </source>
</evidence>
<keyword evidence="1" id="KW-0808">Transferase</keyword>
<keyword evidence="2" id="KW-0418">Kinase</keyword>
<comment type="caution">
    <text evidence="7">The sequence shown here is derived from an EMBL/GenBank/DDBJ whole genome shotgun (WGS) entry which is preliminary data.</text>
</comment>
<sequence>MSETDSLSFPDGPRADLEDAITNLLTQGERVMRTQGRLRALLRASQTVAEQIDLREVLRRTVEAATELVEADYGAMGVLTPEKDALEEFIYVGLTADQARAIGDLPSRHGLLGALIDDPRPIRTAHIALDDRAAGFPPHHPAMHSFLGVPVRVRGEVFGNLYLSNRRNGEFTEEDEQLLSALAATAGFAIDNARLFADAEVREKWAKAAAELASGIVSTPSDTVLDLLAGRLHEVAAAERVVVLTATREDLLRIAASRGDDDILIAGSVLDPVPRLVAAVLDDALPHAQGRADSSDEPLLSRPDAACGPALAVPLKARAGTWGVVLLIRPPEASRFSPAEVASANDLASRASIALELARAREDAQRALIADDRRRIARDLHDHVIQQLFGTGLALQGVAARVGPGADSDEIGEAIEHLDDAIHQIRTVVFALSHRDEASVRHRLLDVVGELSSHGHRPPAIRFSGPVDHLVRDGLATDVVAVGRELLSNALRHAKGDRVSIDVSASDDGVTVTVADDGQGIPLDAELRGLANLDERARARQGRFWVDSGPSGTTATWSAPLEMPSSVIQPEEAG</sequence>
<evidence type="ECO:0000259" key="6">
    <source>
        <dbReference type="SMART" id="SM00387"/>
    </source>
</evidence>
<dbReference type="PANTHER" id="PTHR24421:SF56">
    <property type="entry name" value="OXYGEN SENSOR HISTIDINE KINASE RESPONSE REGULATOR DOST"/>
    <property type="match status" value="1"/>
</dbReference>
<dbReference type="SMART" id="SM00065">
    <property type="entry name" value="GAF"/>
    <property type="match status" value="2"/>
</dbReference>
<evidence type="ECO:0000256" key="2">
    <source>
        <dbReference type="ARBA" id="ARBA00022777"/>
    </source>
</evidence>
<dbReference type="SUPFAM" id="SSF55874">
    <property type="entry name" value="ATPase domain of HSP90 chaperone/DNA topoisomerase II/histidine kinase"/>
    <property type="match status" value="1"/>
</dbReference>
<dbReference type="InterPro" id="IPR003018">
    <property type="entry name" value="GAF"/>
</dbReference>
<dbReference type="PANTHER" id="PTHR24421">
    <property type="entry name" value="NITRATE/NITRITE SENSOR PROTEIN NARX-RELATED"/>
    <property type="match status" value="1"/>
</dbReference>
<dbReference type="Gene3D" id="1.20.5.1930">
    <property type="match status" value="1"/>
</dbReference>
<feature type="region of interest" description="Disordered" evidence="4">
    <location>
        <begin position="547"/>
        <end position="574"/>
    </location>
</feature>
<name>A0ABW7Q5P3_9MICO</name>
<organism evidence="7 8">
    <name type="scientific">Microbacterium alkaliflavum</name>
    <dbReference type="NCBI Taxonomy" id="3248839"/>
    <lineage>
        <taxon>Bacteria</taxon>
        <taxon>Bacillati</taxon>
        <taxon>Actinomycetota</taxon>
        <taxon>Actinomycetes</taxon>
        <taxon>Micrococcales</taxon>
        <taxon>Microbacteriaceae</taxon>
        <taxon>Microbacterium</taxon>
    </lineage>
</organism>
<evidence type="ECO:0000256" key="1">
    <source>
        <dbReference type="ARBA" id="ARBA00022679"/>
    </source>
</evidence>
<dbReference type="InterPro" id="IPR003594">
    <property type="entry name" value="HATPase_dom"/>
</dbReference>
<proteinExistence type="predicted"/>
<reference evidence="7 8" key="1">
    <citation type="submission" date="2024-09" db="EMBL/GenBank/DDBJ databases">
        <authorList>
            <person name="Pan X."/>
        </authorList>
    </citation>
    <scope>NUCLEOTIDE SEQUENCE [LARGE SCALE GENOMIC DNA]</scope>
    <source>
        <strain evidence="7 8">B2969</strain>
    </source>
</reference>
<feature type="domain" description="GAF" evidence="5">
    <location>
        <begin position="53"/>
        <end position="200"/>
    </location>
</feature>
<dbReference type="SUPFAM" id="SSF55781">
    <property type="entry name" value="GAF domain-like"/>
    <property type="match status" value="2"/>
</dbReference>
<dbReference type="InterPro" id="IPR050482">
    <property type="entry name" value="Sensor_HK_TwoCompSys"/>
</dbReference>
<dbReference type="SMART" id="SM00387">
    <property type="entry name" value="HATPase_c"/>
    <property type="match status" value="1"/>
</dbReference>
<evidence type="ECO:0000313" key="7">
    <source>
        <dbReference type="EMBL" id="MFH8250182.1"/>
    </source>
</evidence>
<dbReference type="RefSeq" id="WP_396640115.1">
    <property type="nucleotide sequence ID" value="NZ_JBIQWL010000002.1"/>
</dbReference>
<keyword evidence="3" id="KW-0902">Two-component regulatory system</keyword>
<dbReference type="Pfam" id="PF02518">
    <property type="entry name" value="HATPase_c"/>
    <property type="match status" value="1"/>
</dbReference>
<dbReference type="Gene3D" id="3.30.565.10">
    <property type="entry name" value="Histidine kinase-like ATPase, C-terminal domain"/>
    <property type="match status" value="1"/>
</dbReference>
<dbReference type="Pfam" id="PF01590">
    <property type="entry name" value="GAF"/>
    <property type="match status" value="1"/>
</dbReference>
<protein>
    <submittedName>
        <fullName evidence="7">GAF domain-containing protein</fullName>
    </submittedName>
</protein>
<dbReference type="Gene3D" id="3.30.450.40">
    <property type="match status" value="2"/>
</dbReference>
<gene>
    <name evidence="7" type="ORF">ACH3VR_07445</name>
</gene>
<dbReference type="Pfam" id="PF07730">
    <property type="entry name" value="HisKA_3"/>
    <property type="match status" value="1"/>
</dbReference>
<dbReference type="Proteomes" id="UP001610861">
    <property type="component" value="Unassembled WGS sequence"/>
</dbReference>
<dbReference type="InterPro" id="IPR011712">
    <property type="entry name" value="Sig_transdc_His_kin_sub3_dim/P"/>
</dbReference>
<accession>A0ABW7Q5P3</accession>
<dbReference type="EMBL" id="JBIQWL010000002">
    <property type="protein sequence ID" value="MFH8250182.1"/>
    <property type="molecule type" value="Genomic_DNA"/>
</dbReference>
<evidence type="ECO:0000259" key="5">
    <source>
        <dbReference type="SMART" id="SM00065"/>
    </source>
</evidence>